<dbReference type="InterPro" id="IPR056884">
    <property type="entry name" value="NPHP3-like_N"/>
</dbReference>
<dbReference type="InterPro" id="IPR002110">
    <property type="entry name" value="Ankyrin_rpt"/>
</dbReference>
<evidence type="ECO:0000256" key="2">
    <source>
        <dbReference type="ARBA" id="ARBA00023043"/>
    </source>
</evidence>
<feature type="repeat" description="ANK" evidence="3">
    <location>
        <begin position="981"/>
        <end position="1013"/>
    </location>
</feature>
<dbReference type="Gene3D" id="1.25.40.20">
    <property type="entry name" value="Ankyrin repeat-containing domain"/>
    <property type="match status" value="3"/>
</dbReference>
<dbReference type="PRINTS" id="PR01415">
    <property type="entry name" value="ANKYRIN"/>
</dbReference>
<evidence type="ECO:0000259" key="4">
    <source>
        <dbReference type="Pfam" id="PF22939"/>
    </source>
</evidence>
<evidence type="ECO:0000256" key="3">
    <source>
        <dbReference type="PROSITE-ProRule" id="PRU00023"/>
    </source>
</evidence>
<feature type="repeat" description="ANK" evidence="3">
    <location>
        <begin position="1049"/>
        <end position="1082"/>
    </location>
</feature>
<dbReference type="Pfam" id="PF24883">
    <property type="entry name" value="NPHP3_N"/>
    <property type="match status" value="1"/>
</dbReference>
<dbReference type="InterPro" id="IPR054471">
    <property type="entry name" value="GPIID_WHD"/>
</dbReference>
<accession>A0A9W4K404</accession>
<dbReference type="SMART" id="SM00248">
    <property type="entry name" value="ANK"/>
    <property type="match status" value="11"/>
</dbReference>
<feature type="repeat" description="ANK" evidence="3">
    <location>
        <begin position="879"/>
        <end position="911"/>
    </location>
</feature>
<dbReference type="PANTHER" id="PTHR24198">
    <property type="entry name" value="ANKYRIN REPEAT AND PROTEIN KINASE DOMAIN-CONTAINING PROTEIN"/>
    <property type="match status" value="1"/>
</dbReference>
<dbReference type="Gene3D" id="3.40.50.300">
    <property type="entry name" value="P-loop containing nucleotide triphosphate hydrolases"/>
    <property type="match status" value="1"/>
</dbReference>
<feature type="repeat" description="ANK" evidence="3">
    <location>
        <begin position="747"/>
        <end position="779"/>
    </location>
</feature>
<evidence type="ECO:0000313" key="6">
    <source>
        <dbReference type="EMBL" id="CAG8889738.1"/>
    </source>
</evidence>
<feature type="domain" description="Nephrocystin 3-like N-terminal" evidence="5">
    <location>
        <begin position="179"/>
        <end position="345"/>
    </location>
</feature>
<evidence type="ECO:0000313" key="7">
    <source>
        <dbReference type="Proteomes" id="UP001154252"/>
    </source>
</evidence>
<dbReference type="InterPro" id="IPR036770">
    <property type="entry name" value="Ankyrin_rpt-contain_sf"/>
</dbReference>
<dbReference type="AlphaFoldDB" id="A0A9W4K404"/>
<dbReference type="SUPFAM" id="SSF52540">
    <property type="entry name" value="P-loop containing nucleoside triphosphate hydrolases"/>
    <property type="match status" value="1"/>
</dbReference>
<dbReference type="Pfam" id="PF22939">
    <property type="entry name" value="WHD_GPIID"/>
    <property type="match status" value="1"/>
</dbReference>
<protein>
    <recommendedName>
        <fullName evidence="8">NACHT domain-containing protein</fullName>
    </recommendedName>
</protein>
<evidence type="ECO:0000259" key="5">
    <source>
        <dbReference type="Pfam" id="PF24883"/>
    </source>
</evidence>
<feature type="repeat" description="ANK" evidence="3">
    <location>
        <begin position="681"/>
        <end position="713"/>
    </location>
</feature>
<feature type="domain" description="GPI inositol-deacylase winged helix" evidence="4">
    <location>
        <begin position="455"/>
        <end position="534"/>
    </location>
</feature>
<sequence length="1180" mass="131246">MSFGFGIGDFLAVIKLANETRKAFVEAPVQFKSISDEVRSLSLVLQDVEIDISAKELNSQQQAELNELLTGCHEVLADILKKIDDYTELSTTNDGKRNMAKRVWKRLKWEPSDVQELRLRINTNIALLTAFNGQIMKRSVAKLVQQQDEEARQKVLDWLSPSNYATQQSDYISRREQSTGQWFLDSSEFKDWISGSKQTLFCPGIPGAGKTILASIVVDELYDRLGSGGEVAIAYLYCSFMRHEEQSAAGLLSSLLKQVAQSQSSLPSSIREIYTKHTAKETRPSIGELSKAIQLLSEQSNLAKVYVVIDALDECRMNDGSRTRFLDAIFELQDACNINLLATSRFIPEITEKFKEKPELEIRASTADVMRYLRGNLPMLPAFVSRKPELQTEISTEITRAVDGMFLLAQLYLNSLVGKRSPKAIRSALKDISSGTKQYDSAYHDAMKRIEGQVSDQRELAMQVLAWITCAKKPLTTVELQTALGVEINESDFDEDNVPDLIDMVSVCAGLVTIDEQSNIIRLVHYTTQEFFQRNRSTWFPKANYDIGSICMAYLSYDTFKTHCQTVEAFTSRLERYPFGPYAAVFWGSHIQEREADADQPISDEDIIALLLDRPKLDSGMQFVLSTWPGIDYARFCSFDMKFGRRRYPTMGLHLAAYLGLSDVTRKLISLGSSVDGVDSVGKAPLSWAARHNLLDAITLLLAHGADPNIKDSRGRTPLFLAARGGHERAVQLLLEANCDLMSSNDGGQSALHASARGGSDQVARLLLMQGLNAHQKDKYGNTPLLEAARWGHLNLVQLFLDWDPDADPQDIQLNASIFVAVRYSNGEILRFLLDRGVDPNIVDWSGATPLICASMSGATSAIQVLLKWGVELEIKDYEGRTALSWAATCLSTEVVQLLLEHGSDINTEDNLGRGVVFYAAWGNAYTNLAALLTSTKIRNIHQPDRYGQTTIHVAASRGHLQSVVTLLESDGVELEIKDHAGQTALSWAASHKNTKVLQLLLKHGADVDTEDNLGRGVVFYAASGNAYTNLAALFTSTNIRNIHQPDRYGRTPLHVAATLGHLQSVLMLLESNDVDCEAQDEFGRTALSDAIVRKRFDVVKVLKPFSETESQVTVESVLEPTSQRDTIKNCDVCMADVLEGEAFYHCDTCNGADFDTCELCYHVGARCLERSHEMKLGRW</sequence>
<dbReference type="EMBL" id="CAJVRC010000843">
    <property type="protein sequence ID" value="CAG8889738.1"/>
    <property type="molecule type" value="Genomic_DNA"/>
</dbReference>
<keyword evidence="7" id="KW-1185">Reference proteome</keyword>
<comment type="caution">
    <text evidence="6">The sequence shown here is derived from an EMBL/GenBank/DDBJ whole genome shotgun (WGS) entry which is preliminary data.</text>
</comment>
<dbReference type="OrthoDB" id="195446at2759"/>
<reference evidence="6" key="1">
    <citation type="submission" date="2021-07" db="EMBL/GenBank/DDBJ databases">
        <authorList>
            <person name="Branca A.L. A."/>
        </authorList>
    </citation>
    <scope>NUCLEOTIDE SEQUENCE</scope>
</reference>
<dbReference type="PROSITE" id="PS50088">
    <property type="entry name" value="ANK_REPEAT"/>
    <property type="match status" value="9"/>
</dbReference>
<dbReference type="Pfam" id="PF12796">
    <property type="entry name" value="Ank_2"/>
    <property type="match status" value="4"/>
</dbReference>
<evidence type="ECO:0008006" key="8">
    <source>
        <dbReference type="Google" id="ProtNLM"/>
    </source>
</evidence>
<dbReference type="Proteomes" id="UP001154252">
    <property type="component" value="Unassembled WGS sequence"/>
</dbReference>
<dbReference type="SUPFAM" id="SSF48403">
    <property type="entry name" value="Ankyrin repeat"/>
    <property type="match status" value="2"/>
</dbReference>
<name>A0A9W4K404_9EURO</name>
<dbReference type="PANTHER" id="PTHR24198:SF165">
    <property type="entry name" value="ANKYRIN REPEAT-CONTAINING PROTEIN-RELATED"/>
    <property type="match status" value="1"/>
</dbReference>
<keyword evidence="2 3" id="KW-0040">ANK repeat</keyword>
<feature type="repeat" description="ANK" evidence="3">
    <location>
        <begin position="846"/>
        <end position="878"/>
    </location>
</feature>
<dbReference type="Pfam" id="PF13637">
    <property type="entry name" value="Ank_4"/>
    <property type="match status" value="1"/>
</dbReference>
<proteinExistence type="predicted"/>
<gene>
    <name evidence="6" type="ORF">PEGY_LOCUS1941</name>
</gene>
<feature type="repeat" description="ANK" evidence="3">
    <location>
        <begin position="714"/>
        <end position="746"/>
    </location>
</feature>
<feature type="repeat" description="ANK" evidence="3">
    <location>
        <begin position="780"/>
        <end position="812"/>
    </location>
</feature>
<organism evidence="6 7">
    <name type="scientific">Penicillium egyptiacum</name>
    <dbReference type="NCBI Taxonomy" id="1303716"/>
    <lineage>
        <taxon>Eukaryota</taxon>
        <taxon>Fungi</taxon>
        <taxon>Dikarya</taxon>
        <taxon>Ascomycota</taxon>
        <taxon>Pezizomycotina</taxon>
        <taxon>Eurotiomycetes</taxon>
        <taxon>Eurotiomycetidae</taxon>
        <taxon>Eurotiales</taxon>
        <taxon>Aspergillaceae</taxon>
        <taxon>Penicillium</taxon>
    </lineage>
</organism>
<keyword evidence="1" id="KW-0677">Repeat</keyword>
<dbReference type="PROSITE" id="PS50297">
    <property type="entry name" value="ANK_REP_REGION"/>
    <property type="match status" value="9"/>
</dbReference>
<evidence type="ECO:0000256" key="1">
    <source>
        <dbReference type="ARBA" id="ARBA00022737"/>
    </source>
</evidence>
<dbReference type="InterPro" id="IPR027417">
    <property type="entry name" value="P-loop_NTPase"/>
</dbReference>
<feature type="repeat" description="ANK" evidence="3">
    <location>
        <begin position="947"/>
        <end position="980"/>
    </location>
</feature>